<evidence type="ECO:0000313" key="2">
    <source>
        <dbReference type="Proteomes" id="UP000247702"/>
    </source>
</evidence>
<dbReference type="AlphaFoldDB" id="A0A2Z6SHL8"/>
<dbReference type="Proteomes" id="UP000247702">
    <property type="component" value="Unassembled WGS sequence"/>
</dbReference>
<accession>A0A2Z6SHL8</accession>
<dbReference type="EMBL" id="BEXD01004001">
    <property type="protein sequence ID" value="GBC05297.1"/>
    <property type="molecule type" value="Genomic_DNA"/>
</dbReference>
<evidence type="ECO:0000313" key="1">
    <source>
        <dbReference type="EMBL" id="GBC05297.1"/>
    </source>
</evidence>
<proteinExistence type="predicted"/>
<reference evidence="1 2" key="1">
    <citation type="submission" date="2017-11" db="EMBL/GenBank/DDBJ databases">
        <title>The genome of Rhizophagus clarus HR1 reveals common genetic basis of auxotrophy among arbuscular mycorrhizal fungi.</title>
        <authorList>
            <person name="Kobayashi Y."/>
        </authorList>
    </citation>
    <scope>NUCLEOTIDE SEQUENCE [LARGE SCALE GENOMIC DNA]</scope>
    <source>
        <strain evidence="1 2">HR1</strain>
    </source>
</reference>
<organism evidence="1 2">
    <name type="scientific">Rhizophagus clarus</name>
    <dbReference type="NCBI Taxonomy" id="94130"/>
    <lineage>
        <taxon>Eukaryota</taxon>
        <taxon>Fungi</taxon>
        <taxon>Fungi incertae sedis</taxon>
        <taxon>Mucoromycota</taxon>
        <taxon>Glomeromycotina</taxon>
        <taxon>Glomeromycetes</taxon>
        <taxon>Glomerales</taxon>
        <taxon>Glomeraceae</taxon>
        <taxon>Rhizophagus</taxon>
    </lineage>
</organism>
<gene>
    <name evidence="1" type="ORF">RclHR1_06170001</name>
</gene>
<keyword evidence="2" id="KW-1185">Reference proteome</keyword>
<comment type="caution">
    <text evidence="1">The sequence shown here is derived from an EMBL/GenBank/DDBJ whole genome shotgun (WGS) entry which is preliminary data.</text>
</comment>
<protein>
    <submittedName>
        <fullName evidence="1">Uncharacterized protein</fullName>
    </submittedName>
</protein>
<sequence length="77" mass="9205">MPAFKRGNKIRLFFVVPDDIYNGFTYQNYVTERKDKDKDKDIDDKDPDKLMFWSVKQESPVLKFVEQWVLKVDLSGK</sequence>
<name>A0A2Z6SHL8_9GLOM</name>